<dbReference type="Proteomes" id="UP000325307">
    <property type="component" value="Unassembled WGS sequence"/>
</dbReference>
<protein>
    <recommendedName>
        <fullName evidence="5">LPXTG cell wall anchor domain-containing protein</fullName>
    </recommendedName>
</protein>
<evidence type="ECO:0000313" key="3">
    <source>
        <dbReference type="EMBL" id="GER22930.1"/>
    </source>
</evidence>
<proteinExistence type="predicted"/>
<feature type="non-terminal residue" evidence="3">
    <location>
        <position position="1"/>
    </location>
</feature>
<comment type="caution">
    <text evidence="3">The sequence shown here is derived from an EMBL/GenBank/DDBJ whole genome shotgun (WGS) entry which is preliminary data.</text>
</comment>
<keyword evidence="4" id="KW-1185">Reference proteome</keyword>
<keyword evidence="2" id="KW-1133">Transmembrane helix</keyword>
<feature type="region of interest" description="Disordered" evidence="1">
    <location>
        <begin position="91"/>
        <end position="124"/>
    </location>
</feature>
<dbReference type="AlphaFoldDB" id="A0A5A7NQ57"/>
<feature type="transmembrane region" description="Helical" evidence="2">
    <location>
        <begin position="139"/>
        <end position="159"/>
    </location>
</feature>
<organism evidence="3 4">
    <name type="scientific">Zafaria cholistanensis</name>
    <dbReference type="NCBI Taxonomy" id="1682741"/>
    <lineage>
        <taxon>Bacteria</taxon>
        <taxon>Bacillati</taxon>
        <taxon>Actinomycetota</taxon>
        <taxon>Actinomycetes</taxon>
        <taxon>Micrococcales</taxon>
        <taxon>Micrococcaceae</taxon>
        <taxon>Zafaria</taxon>
    </lineage>
</organism>
<evidence type="ECO:0008006" key="5">
    <source>
        <dbReference type="Google" id="ProtNLM"/>
    </source>
</evidence>
<reference evidence="3 4" key="1">
    <citation type="submission" date="2019-09" db="EMBL/GenBank/DDBJ databases">
        <title>Arthrobacter zafarii sp. nov., a moderately thermotolerant and halotolerant actinobacterium isolated from Cholistan desert soil of Pakistan.</title>
        <authorList>
            <person name="Amin A."/>
            <person name="Ahmed I."/>
            <person name="Khalid N."/>
            <person name="Schumann P."/>
            <person name="Busse H.J."/>
            <person name="Khan I.U."/>
            <person name="Li S."/>
            <person name="Li W.J."/>
        </authorList>
    </citation>
    <scope>NUCLEOTIDE SEQUENCE [LARGE SCALE GENOMIC DNA]</scope>
    <source>
        <strain evidence="3 4">NCCP-1664</strain>
    </source>
</reference>
<sequence>TVKAAPAVTVSSGEVTAGDEVTVTGAHFTPDATVRIELDGTALGTATVDDLGAFTYTATIPVSTTAGARTIAAVDTTSNRTVNTPLTVKAAPVVLPESEDKSGDDGADEDATGHGDGDGSAADAPGAGEYSLAATGINAGPWLLAGGVLLAAAGVLIGARRIRGSAQ</sequence>
<accession>A0A5A7NQ57</accession>
<dbReference type="RefSeq" id="WP_216364674.1">
    <property type="nucleotide sequence ID" value="NZ_BKDJ01000006.1"/>
</dbReference>
<name>A0A5A7NQ57_9MICC</name>
<evidence type="ECO:0000313" key="4">
    <source>
        <dbReference type="Proteomes" id="UP000325307"/>
    </source>
</evidence>
<keyword evidence="2" id="KW-0812">Transmembrane</keyword>
<dbReference type="NCBIfam" id="TIGR01167">
    <property type="entry name" value="LPXTG_anchor"/>
    <property type="match status" value="1"/>
</dbReference>
<evidence type="ECO:0000256" key="2">
    <source>
        <dbReference type="SAM" id="Phobius"/>
    </source>
</evidence>
<gene>
    <name evidence="3" type="ORF">NCCP1664_14270</name>
</gene>
<dbReference type="EMBL" id="BKDJ01000006">
    <property type="protein sequence ID" value="GER22930.1"/>
    <property type="molecule type" value="Genomic_DNA"/>
</dbReference>
<evidence type="ECO:0000256" key="1">
    <source>
        <dbReference type="SAM" id="MobiDB-lite"/>
    </source>
</evidence>
<keyword evidence="2" id="KW-0472">Membrane</keyword>